<protein>
    <submittedName>
        <fullName evidence="1">Uncharacterized protein</fullName>
    </submittedName>
</protein>
<comment type="caution">
    <text evidence="1">The sequence shown here is derived from an EMBL/GenBank/DDBJ whole genome shotgun (WGS) entry which is preliminary data.</text>
</comment>
<reference evidence="1 2" key="1">
    <citation type="journal article" date="2015" name="Genome Biol. Evol.">
        <title>Comparative Genomics of Listeria Sensu Lato: Genus-Wide Differences in Evolutionary Dynamics and the Progressive Gain of Complex, Potentially Pathogenicity-Related Traits through Lateral Gene Transfer.</title>
        <authorList>
            <person name="Chiara M."/>
            <person name="Caruso M."/>
            <person name="D'Erchia A.M."/>
            <person name="Manzari C."/>
            <person name="Fraccalvieri R."/>
            <person name="Goffredo E."/>
            <person name="Latorre L."/>
            <person name="Miccolupo A."/>
            <person name="Padalino I."/>
            <person name="Santagada G."/>
            <person name="Chiocco D."/>
            <person name="Pesole G."/>
            <person name="Horner D.S."/>
            <person name="Parisi A."/>
        </authorList>
    </citation>
    <scope>NUCLEOTIDE SEQUENCE [LARGE SCALE GENOMIC DNA]</scope>
    <source>
        <strain evidence="1 2">1991</strain>
    </source>
</reference>
<name>A0A0J8J6I8_9LIST</name>
<keyword evidence="2" id="KW-1185">Reference proteome</keyword>
<evidence type="ECO:0000313" key="1">
    <source>
        <dbReference type="EMBL" id="KMT59916.1"/>
    </source>
</evidence>
<accession>A0A0J8J6I8</accession>
<dbReference type="Proteomes" id="UP000052258">
    <property type="component" value="Unassembled WGS sequence"/>
</dbReference>
<dbReference type="AlphaFoldDB" id="A0A0J8J6I8"/>
<gene>
    <name evidence="1" type="ORF">X560_1470</name>
</gene>
<sequence length="49" mass="5642">MAANQFVLTNFTSRVSYLYISLLGGRLTFFHQKKEGLKPLYKDSSSHFV</sequence>
<organism evidence="1 2">
    <name type="scientific">Listeria fleischmannii 1991</name>
    <dbReference type="NCBI Taxonomy" id="1430899"/>
    <lineage>
        <taxon>Bacteria</taxon>
        <taxon>Bacillati</taxon>
        <taxon>Bacillota</taxon>
        <taxon>Bacilli</taxon>
        <taxon>Bacillales</taxon>
        <taxon>Listeriaceae</taxon>
        <taxon>Listeria</taxon>
    </lineage>
</organism>
<dbReference type="EMBL" id="AZHO01000012">
    <property type="protein sequence ID" value="KMT59916.1"/>
    <property type="molecule type" value="Genomic_DNA"/>
</dbReference>
<proteinExistence type="predicted"/>
<evidence type="ECO:0000313" key="2">
    <source>
        <dbReference type="Proteomes" id="UP000052258"/>
    </source>
</evidence>